<dbReference type="EMBL" id="ACIK02000010">
    <property type="protein sequence ID" value="EEP65255.1"/>
    <property type="molecule type" value="Genomic_DNA"/>
</dbReference>
<keyword evidence="1" id="KW-0812">Transmembrane</keyword>
<evidence type="ECO:0000313" key="4">
    <source>
        <dbReference type="Proteomes" id="UP000003529"/>
    </source>
</evidence>
<dbReference type="Gene3D" id="1.10.150.310">
    <property type="entry name" value="Tex RuvX-like domain-like"/>
    <property type="match status" value="1"/>
</dbReference>
<dbReference type="Pfam" id="PF10531">
    <property type="entry name" value="SLBB"/>
    <property type="match status" value="1"/>
</dbReference>
<comment type="caution">
    <text evidence="3">The sequence shown here is derived from an EMBL/GenBank/DDBJ whole genome shotgun (WGS) entry which is preliminary data.</text>
</comment>
<dbReference type="InterPro" id="IPR010994">
    <property type="entry name" value="RuvA_2-like"/>
</dbReference>
<dbReference type="NCBIfam" id="TIGR00426">
    <property type="entry name" value="competence protein ComEA helix-hairpin-helix repeat region"/>
    <property type="match status" value="1"/>
</dbReference>
<dbReference type="eggNOG" id="COG1596">
    <property type="taxonomic scope" value="Bacteria"/>
</dbReference>
<dbReference type="PANTHER" id="PTHR21180:SF32">
    <property type="entry name" value="ENDONUCLEASE_EXONUCLEASE_PHOSPHATASE FAMILY DOMAIN-CONTAINING PROTEIN 1"/>
    <property type="match status" value="1"/>
</dbReference>
<dbReference type="PANTHER" id="PTHR21180">
    <property type="entry name" value="ENDONUCLEASE/EXONUCLEASE/PHOSPHATASE FAMILY DOMAIN-CONTAINING PROTEIN 1"/>
    <property type="match status" value="1"/>
</dbReference>
<dbReference type="InterPro" id="IPR004509">
    <property type="entry name" value="Competence_ComEA_HhH"/>
</dbReference>
<dbReference type="SUPFAM" id="SSF47781">
    <property type="entry name" value="RuvA domain 2-like"/>
    <property type="match status" value="1"/>
</dbReference>
<proteinExistence type="predicted"/>
<sequence>MKAKLKPYMIIILILCVLVGICFLWPIITDDSDSVLVEGGIDGNSSISTVEQQPNKPIAYITGAVASPGLYELESSATVGDIVKLAGGLLPYADVESVNMAKPVTAGDHIHVVFNFHGNPEVLLRGNKININSATAKELDSLPGIGPAMAKRIEEYRSQKGPFTSVEGIKGVKGIGDGVFKKIKDKITI</sequence>
<keyword evidence="1" id="KW-1133">Transmembrane helix</keyword>
<keyword evidence="1" id="KW-0472">Membrane</keyword>
<protein>
    <submittedName>
        <fullName evidence="3">ComEA protein</fullName>
    </submittedName>
</protein>
<evidence type="ECO:0000313" key="3">
    <source>
        <dbReference type="EMBL" id="EEP65255.1"/>
    </source>
</evidence>
<dbReference type="Proteomes" id="UP000003529">
    <property type="component" value="Unassembled WGS sequence"/>
</dbReference>
<evidence type="ECO:0000259" key="2">
    <source>
        <dbReference type="SMART" id="SM00278"/>
    </source>
</evidence>
<evidence type="ECO:0000256" key="1">
    <source>
        <dbReference type="SAM" id="Phobius"/>
    </source>
</evidence>
<dbReference type="Gene3D" id="3.10.560.10">
    <property type="entry name" value="Outer membrane lipoprotein wza domain like"/>
    <property type="match status" value="1"/>
</dbReference>
<dbReference type="OrthoDB" id="9790239at2"/>
<dbReference type="InterPro" id="IPR019554">
    <property type="entry name" value="Soluble_ligand-bd"/>
</dbReference>
<feature type="transmembrane region" description="Helical" evidence="1">
    <location>
        <begin position="7"/>
        <end position="28"/>
    </location>
</feature>
<dbReference type="GO" id="GO:0006281">
    <property type="term" value="P:DNA repair"/>
    <property type="evidence" value="ECO:0007669"/>
    <property type="project" value="InterPro"/>
</dbReference>
<name>C4FQR2_9FIRM</name>
<dbReference type="InterPro" id="IPR003583">
    <property type="entry name" value="Hlx-hairpin-Hlx_DNA-bd_motif"/>
</dbReference>
<dbReference type="AlphaFoldDB" id="C4FQR2"/>
<dbReference type="HOGENOM" id="CLU_052011_1_1_9"/>
<gene>
    <name evidence="3" type="ORF">VEIDISOL_01130</name>
</gene>
<dbReference type="GO" id="GO:0015627">
    <property type="term" value="C:type II protein secretion system complex"/>
    <property type="evidence" value="ECO:0007669"/>
    <property type="project" value="TreeGrafter"/>
</dbReference>
<dbReference type="InterPro" id="IPR051675">
    <property type="entry name" value="Endo/Exo/Phosphatase_dom_1"/>
</dbReference>
<dbReference type="Pfam" id="PF12836">
    <property type="entry name" value="HHH_3"/>
    <property type="match status" value="1"/>
</dbReference>
<keyword evidence="4" id="KW-1185">Reference proteome</keyword>
<dbReference type="eggNOG" id="COG1555">
    <property type="taxonomic scope" value="Bacteria"/>
</dbReference>
<dbReference type="GO" id="GO:0015628">
    <property type="term" value="P:protein secretion by the type II secretion system"/>
    <property type="evidence" value="ECO:0007669"/>
    <property type="project" value="TreeGrafter"/>
</dbReference>
<dbReference type="SMART" id="SM00278">
    <property type="entry name" value="HhH1"/>
    <property type="match status" value="2"/>
</dbReference>
<feature type="domain" description="Helix-hairpin-helix DNA-binding motif class 1" evidence="2">
    <location>
        <begin position="137"/>
        <end position="156"/>
    </location>
</feature>
<feature type="domain" description="Helix-hairpin-helix DNA-binding motif class 1" evidence="2">
    <location>
        <begin position="167"/>
        <end position="186"/>
    </location>
</feature>
<reference evidence="3" key="1">
    <citation type="submission" date="2009-04" db="EMBL/GenBank/DDBJ databases">
        <authorList>
            <person name="Weinstock G."/>
            <person name="Sodergren E."/>
            <person name="Clifton S."/>
            <person name="Fulton L."/>
            <person name="Fulton B."/>
            <person name="Courtney L."/>
            <person name="Fronick C."/>
            <person name="Harrison M."/>
            <person name="Strong C."/>
            <person name="Farmer C."/>
            <person name="Delahaunty K."/>
            <person name="Markovic C."/>
            <person name="Hall O."/>
            <person name="Minx P."/>
            <person name="Tomlinson C."/>
            <person name="Mitreva M."/>
            <person name="Nelson J."/>
            <person name="Hou S."/>
            <person name="Wollam A."/>
            <person name="Pepin K.H."/>
            <person name="Johnson M."/>
            <person name="Bhonagiri V."/>
            <person name="Nash W.E."/>
            <person name="Warren W."/>
            <person name="Chinwalla A."/>
            <person name="Mardis E.R."/>
            <person name="Wilson R.K."/>
        </authorList>
    </citation>
    <scope>NUCLEOTIDE SEQUENCE [LARGE SCALE GENOMIC DNA]</scope>
    <source>
        <strain evidence="3">ATCC 17748</strain>
    </source>
</reference>
<organism evidence="3 4">
    <name type="scientific">Veillonella dispar ATCC 17748</name>
    <dbReference type="NCBI Taxonomy" id="546273"/>
    <lineage>
        <taxon>Bacteria</taxon>
        <taxon>Bacillati</taxon>
        <taxon>Bacillota</taxon>
        <taxon>Negativicutes</taxon>
        <taxon>Veillonellales</taxon>
        <taxon>Veillonellaceae</taxon>
        <taxon>Veillonella</taxon>
    </lineage>
</organism>
<accession>C4FQR2</accession>
<dbReference type="GO" id="GO:0003677">
    <property type="term" value="F:DNA binding"/>
    <property type="evidence" value="ECO:0007669"/>
    <property type="project" value="InterPro"/>
</dbReference>
<dbReference type="RefSeq" id="WP_005386573.1">
    <property type="nucleotide sequence ID" value="NZ_GG667604.1"/>
</dbReference>